<dbReference type="PANTHER" id="PTHR37166:SF1">
    <property type="entry name" value="PROTEIN FLAG"/>
    <property type="match status" value="1"/>
</dbReference>
<evidence type="ECO:0000313" key="2">
    <source>
        <dbReference type="EMBL" id="MYL26298.1"/>
    </source>
</evidence>
<dbReference type="Pfam" id="PF03646">
    <property type="entry name" value="FlaG"/>
    <property type="match status" value="1"/>
</dbReference>
<keyword evidence="2" id="KW-0966">Cell projection</keyword>
<dbReference type="Proteomes" id="UP000460751">
    <property type="component" value="Unassembled WGS sequence"/>
</dbReference>
<keyword evidence="2" id="KW-0282">Flagellum</keyword>
<comment type="caution">
    <text evidence="2">The sequence shown here is derived from an EMBL/GenBank/DDBJ whole genome shotgun (WGS) entry which is preliminary data.</text>
</comment>
<sequence length="140" mass="15402">MSDINLNSPDPNRKALEKPESGRVSAPSSQPSASREGSDNGSVTAIEAGRSGETRAEKSEKRSEAIREELNEAVSRLNDFVQSVQRDLEFDVNDDTGQTVVRVIDQQTDEVVRQIPDDLALKLAENLQQDEPLSLLNIKV</sequence>
<dbReference type="AlphaFoldDB" id="A0A9X4YBQ5"/>
<name>A0A9X4YBQ5_9GAMM</name>
<gene>
    <name evidence="2" type="ORF">GLW01_05755</name>
</gene>
<feature type="compositionally biased region" description="Basic and acidic residues" evidence="1">
    <location>
        <begin position="50"/>
        <end position="64"/>
    </location>
</feature>
<dbReference type="PANTHER" id="PTHR37166">
    <property type="entry name" value="PROTEIN FLAG"/>
    <property type="match status" value="1"/>
</dbReference>
<keyword evidence="2" id="KW-0969">Cilium</keyword>
<evidence type="ECO:0000256" key="1">
    <source>
        <dbReference type="SAM" id="MobiDB-lite"/>
    </source>
</evidence>
<dbReference type="Gene3D" id="3.30.160.170">
    <property type="entry name" value="FlaG-like"/>
    <property type="match status" value="1"/>
</dbReference>
<dbReference type="SUPFAM" id="SSF160214">
    <property type="entry name" value="FlaG-like"/>
    <property type="match status" value="1"/>
</dbReference>
<dbReference type="EMBL" id="WMEX01000003">
    <property type="protein sequence ID" value="MYL26298.1"/>
    <property type="molecule type" value="Genomic_DNA"/>
</dbReference>
<dbReference type="OrthoDB" id="5741693at2"/>
<feature type="compositionally biased region" description="Polar residues" evidence="1">
    <location>
        <begin position="26"/>
        <end position="43"/>
    </location>
</feature>
<feature type="compositionally biased region" description="Polar residues" evidence="1">
    <location>
        <begin position="1"/>
        <end position="10"/>
    </location>
</feature>
<accession>A0A9X4YBQ5</accession>
<keyword evidence="3" id="KW-1185">Reference proteome</keyword>
<feature type="region of interest" description="Disordered" evidence="1">
    <location>
        <begin position="1"/>
        <end position="64"/>
    </location>
</feature>
<dbReference type="RefSeq" id="WP_160898479.1">
    <property type="nucleotide sequence ID" value="NZ_WMEX01000003.1"/>
</dbReference>
<dbReference type="InterPro" id="IPR035924">
    <property type="entry name" value="FlaG-like_sf"/>
</dbReference>
<feature type="compositionally biased region" description="Basic and acidic residues" evidence="1">
    <location>
        <begin position="11"/>
        <end position="21"/>
    </location>
</feature>
<reference evidence="2 3" key="1">
    <citation type="submission" date="2019-11" db="EMBL/GenBank/DDBJ databases">
        <title>Genome sequences of 17 halophilic strains isolated from different environments.</title>
        <authorList>
            <person name="Furrow R.E."/>
        </authorList>
    </citation>
    <scope>NUCLEOTIDE SEQUENCE [LARGE SCALE GENOMIC DNA]</scope>
    <source>
        <strain evidence="2 3">22507_15_FS</strain>
    </source>
</reference>
<dbReference type="InterPro" id="IPR005186">
    <property type="entry name" value="FlaG"/>
</dbReference>
<evidence type="ECO:0000313" key="3">
    <source>
        <dbReference type="Proteomes" id="UP000460751"/>
    </source>
</evidence>
<protein>
    <submittedName>
        <fullName evidence="2">Flagellar biosynthesis protein FlaG</fullName>
    </submittedName>
</protein>
<proteinExistence type="predicted"/>
<organism evidence="2 3">
    <name type="scientific">Vreelandella halophila</name>
    <dbReference type="NCBI Taxonomy" id="86177"/>
    <lineage>
        <taxon>Bacteria</taxon>
        <taxon>Pseudomonadati</taxon>
        <taxon>Pseudomonadota</taxon>
        <taxon>Gammaproteobacteria</taxon>
        <taxon>Oceanospirillales</taxon>
        <taxon>Halomonadaceae</taxon>
        <taxon>Vreelandella</taxon>
    </lineage>
</organism>